<evidence type="ECO:0000313" key="17">
    <source>
        <dbReference type="Proteomes" id="UP001208570"/>
    </source>
</evidence>
<comment type="caution">
    <text evidence="16">The sequence shown here is derived from an EMBL/GenBank/DDBJ whole genome shotgun (WGS) entry which is preliminary data.</text>
</comment>
<evidence type="ECO:0000256" key="3">
    <source>
        <dbReference type="ARBA" id="ARBA00015508"/>
    </source>
</evidence>
<dbReference type="GO" id="GO:0005634">
    <property type="term" value="C:nucleus"/>
    <property type="evidence" value="ECO:0007669"/>
    <property type="project" value="UniProtKB-SubCell"/>
</dbReference>
<evidence type="ECO:0000256" key="4">
    <source>
        <dbReference type="ARBA" id="ARBA00022499"/>
    </source>
</evidence>
<comment type="subunit">
    <text evidence="13">Component of the NSL complex at least composed of KAT8/MOF, KANSL1, KANSL2, KANSL3, MCRS1, PHF20, OGT1/OGT, WDR5 and HCFC1.</text>
</comment>
<dbReference type="Pfam" id="PF13891">
    <property type="entry name" value="zf-C3HC3H_KANSL2"/>
    <property type="match status" value="1"/>
</dbReference>
<keyword evidence="8" id="KW-0496">Mitochondrion</keyword>
<evidence type="ECO:0000256" key="2">
    <source>
        <dbReference type="ARBA" id="ARBA00004173"/>
    </source>
</evidence>
<name>A0AAD9MVY2_9ANNE</name>
<organism evidence="16 17">
    <name type="scientific">Paralvinella palmiformis</name>
    <dbReference type="NCBI Taxonomy" id="53620"/>
    <lineage>
        <taxon>Eukaryota</taxon>
        <taxon>Metazoa</taxon>
        <taxon>Spiralia</taxon>
        <taxon>Lophotrochozoa</taxon>
        <taxon>Annelida</taxon>
        <taxon>Polychaeta</taxon>
        <taxon>Sedentaria</taxon>
        <taxon>Canalipalpata</taxon>
        <taxon>Terebellida</taxon>
        <taxon>Terebelliformia</taxon>
        <taxon>Alvinellidae</taxon>
        <taxon>Paralvinella</taxon>
    </lineage>
</organism>
<comment type="subcellular location">
    <subcellularLocation>
        <location evidence="2">Mitochondrion</location>
    </subcellularLocation>
    <subcellularLocation>
        <location evidence="1">Nucleus</location>
    </subcellularLocation>
</comment>
<sequence length="254" mass="29683">MKYHSSRKRKPKESPELLLEELDHYNPKSSGSNAAEQKKSKLYESAASKIIEYLSSSDSEAEPLTMEQTWYGDGDSDAESVDSEQEDPLKHAGVYTAEEVALITRDKLIRLQSLYIDQFKWLQHEMKEKRRRYLHTVCREREALGGIRYAKEDPEQRNKYEELVAMKRYHRRYGQEALLHRQSKERRIAVSEGINYRPPSYPKCIHSRNGMKCGARTVPLSKYCIEHILSDPHQVLFKPCNYASQCRRPVVLVF</sequence>
<feature type="compositionally biased region" description="Acidic residues" evidence="14">
    <location>
        <begin position="74"/>
        <end position="86"/>
    </location>
</feature>
<keyword evidence="7" id="KW-0156">Chromatin regulator</keyword>
<protein>
    <recommendedName>
        <fullName evidence="3">KAT8 regulatory NSL complex subunit 2</fullName>
    </recommendedName>
    <alternativeName>
        <fullName evidence="11">NSL complex protein NSL2</fullName>
    </alternativeName>
    <alternativeName>
        <fullName evidence="10">Non-specific lethal 2 homolog</fullName>
    </alternativeName>
</protein>
<dbReference type="PANTHER" id="PTHR13453">
    <property type="entry name" value="KAT8 REGULATORY NSL COMPLEX SUBUNIT 2"/>
    <property type="match status" value="1"/>
</dbReference>
<dbReference type="InterPro" id="IPR026316">
    <property type="entry name" value="NSL2"/>
</dbReference>
<feature type="compositionally biased region" description="Basic residues" evidence="14">
    <location>
        <begin position="1"/>
        <end position="11"/>
    </location>
</feature>
<evidence type="ECO:0000256" key="11">
    <source>
        <dbReference type="ARBA" id="ARBA00033378"/>
    </source>
</evidence>
<evidence type="ECO:0000256" key="12">
    <source>
        <dbReference type="ARBA" id="ARBA00093359"/>
    </source>
</evidence>
<feature type="domain" description="KANL2-like probable zinc-finger" evidence="15">
    <location>
        <begin position="210"/>
        <end position="251"/>
    </location>
</feature>
<proteinExistence type="predicted"/>
<comment type="function">
    <text evidence="12">Non-catalytic component of the NSL histone acetyltransferase complex, a multiprotein complex that mediates histone H4 acetylation at 'Lys-5'- and 'Lys-8' (H4K5ac and H4K8ac) at transcription start sites and promotes transcription initiation. Required for NSL complex stability and for transcription of intraciliary transport genes in both ciliated and non-ciliated cells by regulating histone H4 acetylation at 'Lys-5'- and 'Lys-12' (H4K5ac and H4K12ac). This is necessary for cilium assembly in ciliated cells and for organization of the microtubule cytoskeleton in non-ciliated cells. Required within the NSL complex to maintain nuclear architecture stability by promoting KAT8-mediated acetylation of lamin LMNA.</text>
</comment>
<dbReference type="GO" id="GO:0006325">
    <property type="term" value="P:chromatin organization"/>
    <property type="evidence" value="ECO:0007669"/>
    <property type="project" value="UniProtKB-KW"/>
</dbReference>
<accession>A0AAD9MVY2</accession>
<dbReference type="GO" id="GO:0005739">
    <property type="term" value="C:mitochondrion"/>
    <property type="evidence" value="ECO:0007669"/>
    <property type="project" value="UniProtKB-SubCell"/>
</dbReference>
<evidence type="ECO:0000256" key="13">
    <source>
        <dbReference type="ARBA" id="ARBA00093543"/>
    </source>
</evidence>
<reference evidence="16" key="1">
    <citation type="journal article" date="2023" name="Mol. Biol. Evol.">
        <title>Third-Generation Sequencing Reveals the Adaptive Role of the Epigenome in Three Deep-Sea Polychaetes.</title>
        <authorList>
            <person name="Perez M."/>
            <person name="Aroh O."/>
            <person name="Sun Y."/>
            <person name="Lan Y."/>
            <person name="Juniper S.K."/>
            <person name="Young C.R."/>
            <person name="Angers B."/>
            <person name="Qian P.Y."/>
        </authorList>
    </citation>
    <scope>NUCLEOTIDE SEQUENCE</scope>
    <source>
        <strain evidence="16">P08H-3</strain>
    </source>
</reference>
<evidence type="ECO:0000256" key="14">
    <source>
        <dbReference type="SAM" id="MobiDB-lite"/>
    </source>
</evidence>
<feature type="region of interest" description="Disordered" evidence="14">
    <location>
        <begin position="1"/>
        <end position="39"/>
    </location>
</feature>
<keyword evidence="6" id="KW-0832">Ubl conjugation</keyword>
<dbReference type="AlphaFoldDB" id="A0AAD9MVY2"/>
<keyword evidence="5" id="KW-0597">Phosphoprotein</keyword>
<dbReference type="GO" id="GO:0044545">
    <property type="term" value="C:NSL complex"/>
    <property type="evidence" value="ECO:0007669"/>
    <property type="project" value="TreeGrafter"/>
</dbReference>
<evidence type="ECO:0000256" key="1">
    <source>
        <dbReference type="ARBA" id="ARBA00004123"/>
    </source>
</evidence>
<keyword evidence="17" id="KW-1185">Reference proteome</keyword>
<evidence type="ECO:0000256" key="7">
    <source>
        <dbReference type="ARBA" id="ARBA00022853"/>
    </source>
</evidence>
<evidence type="ECO:0000256" key="9">
    <source>
        <dbReference type="ARBA" id="ARBA00023242"/>
    </source>
</evidence>
<dbReference type="PANTHER" id="PTHR13453:SF1">
    <property type="entry name" value="KAT8 REGULATORY NSL COMPLEX SUBUNIT 2"/>
    <property type="match status" value="1"/>
</dbReference>
<keyword evidence="4" id="KW-1017">Isopeptide bond</keyword>
<dbReference type="Proteomes" id="UP001208570">
    <property type="component" value="Unassembled WGS sequence"/>
</dbReference>
<evidence type="ECO:0000256" key="10">
    <source>
        <dbReference type="ARBA" id="ARBA00032947"/>
    </source>
</evidence>
<evidence type="ECO:0000256" key="5">
    <source>
        <dbReference type="ARBA" id="ARBA00022553"/>
    </source>
</evidence>
<dbReference type="EMBL" id="JAODUP010000652">
    <property type="protein sequence ID" value="KAK2145841.1"/>
    <property type="molecule type" value="Genomic_DNA"/>
</dbReference>
<evidence type="ECO:0000313" key="16">
    <source>
        <dbReference type="EMBL" id="KAK2145841.1"/>
    </source>
</evidence>
<evidence type="ECO:0000256" key="8">
    <source>
        <dbReference type="ARBA" id="ARBA00023128"/>
    </source>
</evidence>
<evidence type="ECO:0000256" key="6">
    <source>
        <dbReference type="ARBA" id="ARBA00022843"/>
    </source>
</evidence>
<keyword evidence="9" id="KW-0539">Nucleus</keyword>
<evidence type="ECO:0000259" key="15">
    <source>
        <dbReference type="Pfam" id="PF13891"/>
    </source>
</evidence>
<feature type="region of interest" description="Disordered" evidence="14">
    <location>
        <begin position="69"/>
        <end position="89"/>
    </location>
</feature>
<dbReference type="InterPro" id="IPR025927">
    <property type="entry name" value="Znf_KANL2-like"/>
</dbReference>
<gene>
    <name evidence="16" type="ORF">LSH36_652g00006</name>
</gene>